<evidence type="ECO:0000313" key="3">
    <source>
        <dbReference type="EMBL" id="MDR6532772.1"/>
    </source>
</evidence>
<keyword evidence="4" id="KW-1185">Reference proteome</keyword>
<dbReference type="Pfam" id="PF02321">
    <property type="entry name" value="OEP"/>
    <property type="match status" value="2"/>
</dbReference>
<keyword evidence="2" id="KW-0564">Palmitate</keyword>
<evidence type="ECO:0000256" key="1">
    <source>
        <dbReference type="ARBA" id="ARBA00007613"/>
    </source>
</evidence>
<dbReference type="RefSeq" id="WP_310033396.1">
    <property type="nucleotide sequence ID" value="NZ_JAVDRL010000010.1"/>
</dbReference>
<evidence type="ECO:0000256" key="2">
    <source>
        <dbReference type="RuleBase" id="RU362097"/>
    </source>
</evidence>
<keyword evidence="2" id="KW-0732">Signal</keyword>
<comment type="similarity">
    <text evidence="1 2">Belongs to the outer membrane factor (OMF) (TC 1.B.17) family.</text>
</comment>
<comment type="caution">
    <text evidence="3">The sequence shown here is derived from an EMBL/GenBank/DDBJ whole genome shotgun (WGS) entry which is preliminary data.</text>
</comment>
<evidence type="ECO:0000313" key="4">
    <source>
        <dbReference type="Proteomes" id="UP001262754"/>
    </source>
</evidence>
<accession>A0ABU1N2Y4</accession>
<feature type="chain" id="PRO_5045003810" evidence="2">
    <location>
        <begin position="35"/>
        <end position="483"/>
    </location>
</feature>
<name>A0ABU1N2Y4_9CAUL</name>
<proteinExistence type="inferred from homology"/>
<sequence length="483" mass="50835">MDGAPLIGGTKRRASSRRPDACLAAALMAGLALAGCVAPPKTDLRLPVAYEGPSATSANSASDAASLDRWWTRFGDPLLDQLVDEALATGLDIRDAAARLAEARATKSGALTSFLPQGDPSASYLKQRTKTGGASTDLRITTGDFDVSWQVDLFGRLPTASRTAKADFAAARFAYEGTRASVAAEVADSYFQARGLAIQLEDAHESARVQKELYDMTERRARAGLSAVADADRVAGDLSQSNARVASLEAQLQAQKRALLILVGRVVDPTTSIAIAADVGVAPAPPSLVPGDLLTRRPDVREAQARLASASGRANLARLTMLPTVRFIPGLGYSRPSIGGATTTTSLGLALSQPLFDLPSLLSQAGVQKAQAAQAAIAYERTLRQAFKDSEAALVGLDADRRQVALLADGEARAARAYRAARANYGRGLTDLQSTLSAEQAWRTTRTQLTSAQVQAVRRAVQAYQALGGGWPVDRYSSVASSK</sequence>
<dbReference type="EMBL" id="JAVDRL010000010">
    <property type="protein sequence ID" value="MDR6532772.1"/>
    <property type="molecule type" value="Genomic_DNA"/>
</dbReference>
<keyword evidence="2" id="KW-0472">Membrane</keyword>
<dbReference type="Gene3D" id="1.20.1600.10">
    <property type="entry name" value="Outer membrane efflux proteins (OEP)"/>
    <property type="match status" value="1"/>
</dbReference>
<dbReference type="InterPro" id="IPR010131">
    <property type="entry name" value="MdtP/NodT-like"/>
</dbReference>
<comment type="subcellular location">
    <subcellularLocation>
        <location evidence="2">Cell membrane</location>
        <topology evidence="2">Lipid-anchor</topology>
    </subcellularLocation>
</comment>
<protein>
    <submittedName>
        <fullName evidence="3">NodT family efflux transporter outer membrane factor (OMF) lipoprotein</fullName>
    </submittedName>
</protein>
<reference evidence="3 4" key="1">
    <citation type="submission" date="2023-07" db="EMBL/GenBank/DDBJ databases">
        <title>Sorghum-associated microbial communities from plants grown in Nebraska, USA.</title>
        <authorList>
            <person name="Schachtman D."/>
        </authorList>
    </citation>
    <scope>NUCLEOTIDE SEQUENCE [LARGE SCALE GENOMIC DNA]</scope>
    <source>
        <strain evidence="3 4">DS2154</strain>
    </source>
</reference>
<dbReference type="Proteomes" id="UP001262754">
    <property type="component" value="Unassembled WGS sequence"/>
</dbReference>
<dbReference type="NCBIfam" id="TIGR01845">
    <property type="entry name" value="outer_NodT"/>
    <property type="match status" value="1"/>
</dbReference>
<keyword evidence="2 3" id="KW-0449">Lipoprotein</keyword>
<dbReference type="PANTHER" id="PTHR30203:SF25">
    <property type="entry name" value="OUTER MEMBRANE PROTEIN-RELATED"/>
    <property type="match status" value="1"/>
</dbReference>
<dbReference type="PANTHER" id="PTHR30203">
    <property type="entry name" value="OUTER MEMBRANE CATION EFFLUX PROTEIN"/>
    <property type="match status" value="1"/>
</dbReference>
<feature type="signal peptide" evidence="2">
    <location>
        <begin position="1"/>
        <end position="34"/>
    </location>
</feature>
<keyword evidence="2" id="KW-0812">Transmembrane</keyword>
<keyword evidence="2" id="KW-1134">Transmembrane beta strand</keyword>
<organism evidence="3 4">
    <name type="scientific">Caulobacter rhizosphaerae</name>
    <dbReference type="NCBI Taxonomy" id="2010972"/>
    <lineage>
        <taxon>Bacteria</taxon>
        <taxon>Pseudomonadati</taxon>
        <taxon>Pseudomonadota</taxon>
        <taxon>Alphaproteobacteria</taxon>
        <taxon>Caulobacterales</taxon>
        <taxon>Caulobacteraceae</taxon>
        <taxon>Caulobacter</taxon>
    </lineage>
</organism>
<dbReference type="InterPro" id="IPR003423">
    <property type="entry name" value="OMP_efflux"/>
</dbReference>
<dbReference type="SUPFAM" id="SSF56954">
    <property type="entry name" value="Outer membrane efflux proteins (OEP)"/>
    <property type="match status" value="1"/>
</dbReference>
<gene>
    <name evidence="3" type="ORF">J2800_003532</name>
</gene>
<dbReference type="Gene3D" id="2.20.200.10">
    <property type="entry name" value="Outer membrane efflux proteins (OEP)"/>
    <property type="match status" value="1"/>
</dbReference>